<dbReference type="AlphaFoldDB" id="A0A8E2AT49"/>
<organism evidence="2 3">
    <name type="scientific">Obba rivulosa</name>
    <dbReference type="NCBI Taxonomy" id="1052685"/>
    <lineage>
        <taxon>Eukaryota</taxon>
        <taxon>Fungi</taxon>
        <taxon>Dikarya</taxon>
        <taxon>Basidiomycota</taxon>
        <taxon>Agaricomycotina</taxon>
        <taxon>Agaricomycetes</taxon>
        <taxon>Polyporales</taxon>
        <taxon>Gelatoporiaceae</taxon>
        <taxon>Obba</taxon>
    </lineage>
</organism>
<dbReference type="EMBL" id="KV722411">
    <property type="protein sequence ID" value="OCH90126.1"/>
    <property type="molecule type" value="Genomic_DNA"/>
</dbReference>
<feature type="region of interest" description="Disordered" evidence="1">
    <location>
        <begin position="106"/>
        <end position="166"/>
    </location>
</feature>
<evidence type="ECO:0000256" key="1">
    <source>
        <dbReference type="SAM" id="MobiDB-lite"/>
    </source>
</evidence>
<proteinExistence type="predicted"/>
<accession>A0A8E2AT49</accession>
<protein>
    <submittedName>
        <fullName evidence="2">Uncharacterized protein</fullName>
    </submittedName>
</protein>
<evidence type="ECO:0000313" key="2">
    <source>
        <dbReference type="EMBL" id="OCH90126.1"/>
    </source>
</evidence>
<evidence type="ECO:0000313" key="3">
    <source>
        <dbReference type="Proteomes" id="UP000250043"/>
    </source>
</evidence>
<reference evidence="2 3" key="1">
    <citation type="submission" date="2016-07" db="EMBL/GenBank/DDBJ databases">
        <title>Draft genome of the white-rot fungus Obba rivulosa 3A-2.</title>
        <authorList>
            <consortium name="DOE Joint Genome Institute"/>
            <person name="Miettinen O."/>
            <person name="Riley R."/>
            <person name="Acob R."/>
            <person name="Barry K."/>
            <person name="Cullen D."/>
            <person name="De Vries R."/>
            <person name="Hainaut M."/>
            <person name="Hatakka A."/>
            <person name="Henrissat B."/>
            <person name="Hilden K."/>
            <person name="Kuo R."/>
            <person name="Labutti K."/>
            <person name="Lipzen A."/>
            <person name="Makela M.R."/>
            <person name="Sandor L."/>
            <person name="Spatafora J.W."/>
            <person name="Grigoriev I.V."/>
            <person name="Hibbett D.S."/>
        </authorList>
    </citation>
    <scope>NUCLEOTIDE SEQUENCE [LARGE SCALE GENOMIC DNA]</scope>
    <source>
        <strain evidence="2 3">3A-2</strain>
    </source>
</reference>
<sequence>MSHGRRHFIFTPPYIKYRPSISGSEHRVELELQSELAIPQSPHSPFGGPQDLPPPPRRQGSGGRPPNPPPTRPLEDKVVSVNVKLAAAIQVLGDIRKAVLALQPNSSLTDSSIPSHRYAGQSDEINTSDDLEYVSDAGSAGPKLGGPAAPSRESSPSLAQALPVSDEAAVDAPVVQSLRKARKLVDTVIDSLRKRSIPNLRRKKSTPNN</sequence>
<gene>
    <name evidence="2" type="ORF">OBBRIDRAFT_835263</name>
</gene>
<name>A0A8E2AT49_9APHY</name>
<feature type="region of interest" description="Disordered" evidence="1">
    <location>
        <begin position="32"/>
        <end position="76"/>
    </location>
</feature>
<keyword evidence="3" id="KW-1185">Reference proteome</keyword>
<dbReference type="Proteomes" id="UP000250043">
    <property type="component" value="Unassembled WGS sequence"/>
</dbReference>